<accession>A0A0C3I0M8</accession>
<proteinExistence type="predicted"/>
<dbReference type="AlphaFoldDB" id="A0A0C3I0M8"/>
<evidence type="ECO:0000313" key="2">
    <source>
        <dbReference type="Proteomes" id="UP000054321"/>
    </source>
</evidence>
<gene>
    <name evidence="1" type="ORF">OIDMADRAFT_22836</name>
</gene>
<dbReference type="EMBL" id="KN832870">
    <property type="protein sequence ID" value="KIN07997.1"/>
    <property type="molecule type" value="Genomic_DNA"/>
</dbReference>
<reference evidence="2" key="2">
    <citation type="submission" date="2015-01" db="EMBL/GenBank/DDBJ databases">
        <title>Evolutionary Origins and Diversification of the Mycorrhizal Mutualists.</title>
        <authorList>
            <consortium name="DOE Joint Genome Institute"/>
            <consortium name="Mycorrhizal Genomics Consortium"/>
            <person name="Kohler A."/>
            <person name="Kuo A."/>
            <person name="Nagy L.G."/>
            <person name="Floudas D."/>
            <person name="Copeland A."/>
            <person name="Barry K.W."/>
            <person name="Cichocki N."/>
            <person name="Veneault-Fourrey C."/>
            <person name="LaButti K."/>
            <person name="Lindquist E.A."/>
            <person name="Lipzen A."/>
            <person name="Lundell T."/>
            <person name="Morin E."/>
            <person name="Murat C."/>
            <person name="Riley R."/>
            <person name="Ohm R."/>
            <person name="Sun H."/>
            <person name="Tunlid A."/>
            <person name="Henrissat B."/>
            <person name="Grigoriev I.V."/>
            <person name="Hibbett D.S."/>
            <person name="Martin F."/>
        </authorList>
    </citation>
    <scope>NUCLEOTIDE SEQUENCE [LARGE SCALE GENOMIC DNA]</scope>
    <source>
        <strain evidence="2">Zn</strain>
    </source>
</reference>
<sequence>MCVIDVRGQPCSNAISRGPCSRPDVNSIIPRDRSCVRCIYVRSLETLIAINESMLRWEKKCAAEATTSLIRIAREGILSPVAIEEHERTIRDMKAKLEDLRVAQKLPLLFTEGTDLTRRSQMLSIMKFQAEEMRSVLLADDD</sequence>
<protein>
    <submittedName>
        <fullName evidence="1">Uncharacterized protein</fullName>
    </submittedName>
</protein>
<keyword evidence="2" id="KW-1185">Reference proteome</keyword>
<dbReference type="HOGENOM" id="CLU_1816352_0_0_1"/>
<reference evidence="1 2" key="1">
    <citation type="submission" date="2014-04" db="EMBL/GenBank/DDBJ databases">
        <authorList>
            <consortium name="DOE Joint Genome Institute"/>
            <person name="Kuo A."/>
            <person name="Martino E."/>
            <person name="Perotto S."/>
            <person name="Kohler A."/>
            <person name="Nagy L.G."/>
            <person name="Floudas D."/>
            <person name="Copeland A."/>
            <person name="Barry K.W."/>
            <person name="Cichocki N."/>
            <person name="Veneault-Fourrey C."/>
            <person name="LaButti K."/>
            <person name="Lindquist E.A."/>
            <person name="Lipzen A."/>
            <person name="Lundell T."/>
            <person name="Morin E."/>
            <person name="Murat C."/>
            <person name="Sun H."/>
            <person name="Tunlid A."/>
            <person name="Henrissat B."/>
            <person name="Grigoriev I.V."/>
            <person name="Hibbett D.S."/>
            <person name="Martin F."/>
            <person name="Nordberg H.P."/>
            <person name="Cantor M.N."/>
            <person name="Hua S.X."/>
        </authorList>
    </citation>
    <scope>NUCLEOTIDE SEQUENCE [LARGE SCALE GENOMIC DNA]</scope>
    <source>
        <strain evidence="1 2">Zn</strain>
    </source>
</reference>
<dbReference type="Proteomes" id="UP000054321">
    <property type="component" value="Unassembled WGS sequence"/>
</dbReference>
<evidence type="ECO:0000313" key="1">
    <source>
        <dbReference type="EMBL" id="KIN07997.1"/>
    </source>
</evidence>
<dbReference type="OrthoDB" id="10532918at2759"/>
<name>A0A0C3I0M8_OIDMZ</name>
<organism evidence="1 2">
    <name type="scientific">Oidiodendron maius (strain Zn)</name>
    <dbReference type="NCBI Taxonomy" id="913774"/>
    <lineage>
        <taxon>Eukaryota</taxon>
        <taxon>Fungi</taxon>
        <taxon>Dikarya</taxon>
        <taxon>Ascomycota</taxon>
        <taxon>Pezizomycotina</taxon>
        <taxon>Leotiomycetes</taxon>
        <taxon>Leotiomycetes incertae sedis</taxon>
        <taxon>Myxotrichaceae</taxon>
        <taxon>Oidiodendron</taxon>
    </lineage>
</organism>
<dbReference type="InParanoid" id="A0A0C3I0M8"/>